<evidence type="ECO:0000259" key="1">
    <source>
        <dbReference type="Pfam" id="PF03992"/>
    </source>
</evidence>
<feature type="domain" description="ABM" evidence="1">
    <location>
        <begin position="1"/>
        <end position="75"/>
    </location>
</feature>
<dbReference type="Gene3D" id="3.30.70.100">
    <property type="match status" value="1"/>
</dbReference>
<name>A0ABT9RZG3_9MICC</name>
<dbReference type="SUPFAM" id="SSF54909">
    <property type="entry name" value="Dimeric alpha+beta barrel"/>
    <property type="match status" value="1"/>
</dbReference>
<sequence>MVFEHAHFTVHEGMDEGFESAYPSVREALLHAPGCQSVALHRSADRPGVYLLRVGWDTLADHTERFPGTEQSRQVREAIGPYVASSDLIHFEETTL</sequence>
<keyword evidence="2" id="KW-0503">Monooxygenase</keyword>
<dbReference type="RefSeq" id="WP_277798659.1">
    <property type="nucleotide sequence ID" value="NZ_JAUSRE010000023.1"/>
</dbReference>
<evidence type="ECO:0000313" key="2">
    <source>
        <dbReference type="EMBL" id="MDP9890155.1"/>
    </source>
</evidence>
<comment type="caution">
    <text evidence="2">The sequence shown here is derived from an EMBL/GenBank/DDBJ whole genome shotgun (WGS) entry which is preliminary data.</text>
</comment>
<dbReference type="InterPro" id="IPR011008">
    <property type="entry name" value="Dimeric_a/b-barrel"/>
</dbReference>
<organism evidence="2 3">
    <name type="scientific">Pseudarthrobacter enclensis</name>
    <dbReference type="NCBI Taxonomy" id="993070"/>
    <lineage>
        <taxon>Bacteria</taxon>
        <taxon>Bacillati</taxon>
        <taxon>Actinomycetota</taxon>
        <taxon>Actinomycetes</taxon>
        <taxon>Micrococcales</taxon>
        <taxon>Micrococcaceae</taxon>
        <taxon>Pseudarthrobacter</taxon>
    </lineage>
</organism>
<dbReference type="Pfam" id="PF03992">
    <property type="entry name" value="ABM"/>
    <property type="match status" value="1"/>
</dbReference>
<dbReference type="InterPro" id="IPR007138">
    <property type="entry name" value="ABM_dom"/>
</dbReference>
<accession>A0ABT9RZG3</accession>
<reference evidence="2 3" key="1">
    <citation type="submission" date="2023-07" db="EMBL/GenBank/DDBJ databases">
        <title>Sorghum-associated microbial communities from plants grown in Nebraska, USA.</title>
        <authorList>
            <person name="Schachtman D."/>
        </authorList>
    </citation>
    <scope>NUCLEOTIDE SEQUENCE [LARGE SCALE GENOMIC DNA]</scope>
    <source>
        <strain evidence="2 3">CC222</strain>
    </source>
</reference>
<dbReference type="EMBL" id="JAUSRE010000023">
    <property type="protein sequence ID" value="MDP9890155.1"/>
    <property type="molecule type" value="Genomic_DNA"/>
</dbReference>
<protein>
    <submittedName>
        <fullName evidence="2">Heme-degrading monooxygenase HmoA</fullName>
    </submittedName>
</protein>
<keyword evidence="2" id="KW-0560">Oxidoreductase</keyword>
<gene>
    <name evidence="2" type="ORF">J2X98_003767</name>
</gene>
<dbReference type="GO" id="GO:0004497">
    <property type="term" value="F:monooxygenase activity"/>
    <property type="evidence" value="ECO:0007669"/>
    <property type="project" value="UniProtKB-KW"/>
</dbReference>
<keyword evidence="3" id="KW-1185">Reference proteome</keyword>
<proteinExistence type="predicted"/>
<evidence type="ECO:0000313" key="3">
    <source>
        <dbReference type="Proteomes" id="UP001226577"/>
    </source>
</evidence>
<dbReference type="Proteomes" id="UP001226577">
    <property type="component" value="Unassembled WGS sequence"/>
</dbReference>